<reference evidence="3" key="1">
    <citation type="submission" date="2021-01" db="EMBL/GenBank/DDBJ databases">
        <authorList>
            <consortium name="Genoscope - CEA"/>
            <person name="William W."/>
        </authorList>
    </citation>
    <scope>NUCLEOTIDE SEQUENCE</scope>
</reference>
<name>A0A8S1X8H4_PAROT</name>
<dbReference type="FunFam" id="1.10.510.10:FF:001808">
    <property type="entry name" value="Uncharacterized protein"/>
    <property type="match status" value="1"/>
</dbReference>
<dbReference type="PANTHER" id="PTHR11909">
    <property type="entry name" value="CASEIN KINASE-RELATED"/>
    <property type="match status" value="1"/>
</dbReference>
<proteinExistence type="predicted"/>
<dbReference type="InterPro" id="IPR050235">
    <property type="entry name" value="CK1_Ser-Thr_kinase"/>
</dbReference>
<evidence type="ECO:0000259" key="2">
    <source>
        <dbReference type="PROSITE" id="PS50011"/>
    </source>
</evidence>
<evidence type="ECO:0000313" key="4">
    <source>
        <dbReference type="Proteomes" id="UP000683925"/>
    </source>
</evidence>
<dbReference type="GO" id="GO:0005524">
    <property type="term" value="F:ATP binding"/>
    <property type="evidence" value="ECO:0007669"/>
    <property type="project" value="InterPro"/>
</dbReference>
<feature type="domain" description="Protein kinase" evidence="2">
    <location>
        <begin position="1"/>
        <end position="348"/>
    </location>
</feature>
<accession>A0A8S1X8H4</accession>
<gene>
    <name evidence="3" type="ORF">POCTA_138.1.T1130121</name>
</gene>
<dbReference type="Pfam" id="PF00069">
    <property type="entry name" value="Pkinase"/>
    <property type="match status" value="1"/>
</dbReference>
<organism evidence="3 4">
    <name type="scientific">Paramecium octaurelia</name>
    <dbReference type="NCBI Taxonomy" id="43137"/>
    <lineage>
        <taxon>Eukaryota</taxon>
        <taxon>Sar</taxon>
        <taxon>Alveolata</taxon>
        <taxon>Ciliophora</taxon>
        <taxon>Intramacronucleata</taxon>
        <taxon>Oligohymenophorea</taxon>
        <taxon>Peniculida</taxon>
        <taxon>Parameciidae</taxon>
        <taxon>Paramecium</taxon>
    </lineage>
</organism>
<dbReference type="OMA" id="WQQFDNI"/>
<protein>
    <recommendedName>
        <fullName evidence="1">Casein kinase I</fullName>
    </recommendedName>
</protein>
<keyword evidence="4" id="KW-1185">Reference proteome</keyword>
<sequence length="403" mass="47044">MNLNSQPSQIRYQNVRLVKSTLPFFEYFAVQKSSKREVILKIQNSINSNVLQQETAKLIQVQDIEGIPEVIDYGNNNGQRYFLATQSLGPTLSSIIKTNGQMSLKNILLIGVQLIKLIQKIHNKNFILCSLTPSNLCFGSDTEDKLIYLKDLSFFQTNEEECEIQKFPIREINFLSPYFIIARSPRYIDDLYSLAYLLLYLLNGTLPWQQFDNILNKTQFEELQNQKIKVINDQTFLNSQPSIFGEWFKYLNSLKQSQLPNYIYLRNILISKIYENGWKPNEQILYKSDIMKNSSKSIVSIKSRSRGTSVTKTPNQKMIDILSPIYEVDKEFELAQSIQKQKDGLYYFQQLQNLQNSMEDQQLIENNISFTSIEQNESELWKKMEKLDKISNPIKMMNKFGKT</sequence>
<dbReference type="PROSITE" id="PS50011">
    <property type="entry name" value="PROTEIN_KINASE_DOM"/>
    <property type="match status" value="1"/>
</dbReference>
<dbReference type="Proteomes" id="UP000683925">
    <property type="component" value="Unassembled WGS sequence"/>
</dbReference>
<dbReference type="GO" id="GO:0004672">
    <property type="term" value="F:protein kinase activity"/>
    <property type="evidence" value="ECO:0007669"/>
    <property type="project" value="InterPro"/>
</dbReference>
<evidence type="ECO:0000256" key="1">
    <source>
        <dbReference type="ARBA" id="ARBA00023860"/>
    </source>
</evidence>
<dbReference type="OrthoDB" id="303968at2759"/>
<dbReference type="AlphaFoldDB" id="A0A8S1X8H4"/>
<comment type="caution">
    <text evidence="3">The sequence shown here is derived from an EMBL/GenBank/DDBJ whole genome shotgun (WGS) entry which is preliminary data.</text>
</comment>
<dbReference type="EMBL" id="CAJJDP010000113">
    <property type="protein sequence ID" value="CAD8197066.1"/>
    <property type="molecule type" value="Genomic_DNA"/>
</dbReference>
<dbReference type="InterPro" id="IPR000719">
    <property type="entry name" value="Prot_kinase_dom"/>
</dbReference>
<evidence type="ECO:0000313" key="3">
    <source>
        <dbReference type="EMBL" id="CAD8197066.1"/>
    </source>
</evidence>